<dbReference type="GO" id="GO:0005874">
    <property type="term" value="C:microtubule"/>
    <property type="evidence" value="ECO:0007669"/>
    <property type="project" value="TreeGrafter"/>
</dbReference>
<keyword evidence="1" id="KW-0547">Nucleotide-binding</keyword>
<dbReference type="Gene3D" id="3.40.50.300">
    <property type="entry name" value="P-loop containing nucleotide triphosphate hydrolases"/>
    <property type="match status" value="1"/>
</dbReference>
<evidence type="ECO:0000313" key="6">
    <source>
        <dbReference type="EMBL" id="KAJ3135968.1"/>
    </source>
</evidence>
<dbReference type="Gene3D" id="1.20.120.1240">
    <property type="entry name" value="Dynamin, middle domain"/>
    <property type="match status" value="1"/>
</dbReference>
<dbReference type="InterPro" id="IPR045063">
    <property type="entry name" value="Dynamin_N"/>
</dbReference>
<dbReference type="GO" id="GO:0008017">
    <property type="term" value="F:microtubule binding"/>
    <property type="evidence" value="ECO:0007669"/>
    <property type="project" value="TreeGrafter"/>
</dbReference>
<evidence type="ECO:0000256" key="1">
    <source>
        <dbReference type="ARBA" id="ARBA00022741"/>
    </source>
</evidence>
<dbReference type="SMART" id="SM00053">
    <property type="entry name" value="DYNc"/>
    <property type="match status" value="1"/>
</dbReference>
<reference evidence="6" key="1">
    <citation type="submission" date="2020-05" db="EMBL/GenBank/DDBJ databases">
        <title>Phylogenomic resolution of chytrid fungi.</title>
        <authorList>
            <person name="Stajich J.E."/>
            <person name="Amses K."/>
            <person name="Simmons R."/>
            <person name="Seto K."/>
            <person name="Myers J."/>
            <person name="Bonds A."/>
            <person name="Quandt C.A."/>
            <person name="Barry K."/>
            <person name="Liu P."/>
            <person name="Grigoriev I."/>
            <person name="Longcore J.E."/>
            <person name="James T.Y."/>
        </authorList>
    </citation>
    <scope>NUCLEOTIDE SEQUENCE</scope>
    <source>
        <strain evidence="6">JEL0513</strain>
    </source>
</reference>
<dbReference type="Pfam" id="PF01031">
    <property type="entry name" value="Dynamin_M"/>
    <property type="match status" value="2"/>
</dbReference>
<dbReference type="PRINTS" id="PR00195">
    <property type="entry name" value="DYNAMIN"/>
</dbReference>
<feature type="compositionally biased region" description="Polar residues" evidence="3">
    <location>
        <begin position="55"/>
        <end position="65"/>
    </location>
</feature>
<dbReference type="Pfam" id="PF02212">
    <property type="entry name" value="GED"/>
    <property type="match status" value="1"/>
</dbReference>
<dbReference type="Pfam" id="PF00350">
    <property type="entry name" value="Dynamin_N"/>
    <property type="match status" value="1"/>
</dbReference>
<dbReference type="InterPro" id="IPR020850">
    <property type="entry name" value="GED_dom"/>
</dbReference>
<organism evidence="6 7">
    <name type="scientific">Physocladia obscura</name>
    <dbReference type="NCBI Taxonomy" id="109957"/>
    <lineage>
        <taxon>Eukaryota</taxon>
        <taxon>Fungi</taxon>
        <taxon>Fungi incertae sedis</taxon>
        <taxon>Chytridiomycota</taxon>
        <taxon>Chytridiomycota incertae sedis</taxon>
        <taxon>Chytridiomycetes</taxon>
        <taxon>Chytridiales</taxon>
        <taxon>Chytriomycetaceae</taxon>
        <taxon>Physocladia</taxon>
    </lineage>
</organism>
<dbReference type="Proteomes" id="UP001211907">
    <property type="component" value="Unassembled WGS sequence"/>
</dbReference>
<dbReference type="GO" id="GO:0003924">
    <property type="term" value="F:GTPase activity"/>
    <property type="evidence" value="ECO:0007669"/>
    <property type="project" value="InterPro"/>
</dbReference>
<evidence type="ECO:0000259" key="5">
    <source>
        <dbReference type="PROSITE" id="PS51718"/>
    </source>
</evidence>
<comment type="caution">
    <text evidence="6">The sequence shown here is derived from an EMBL/GenBank/DDBJ whole genome shotgun (WGS) entry which is preliminary data.</text>
</comment>
<dbReference type="InterPro" id="IPR030381">
    <property type="entry name" value="G_DYNAMIN_dom"/>
</dbReference>
<accession>A0AAD5T8W6</accession>
<dbReference type="InterPro" id="IPR027417">
    <property type="entry name" value="P-loop_NTPase"/>
</dbReference>
<dbReference type="CDD" id="cd08771">
    <property type="entry name" value="DLP_1"/>
    <property type="match status" value="1"/>
</dbReference>
<dbReference type="GO" id="GO:0005525">
    <property type="term" value="F:GTP binding"/>
    <property type="evidence" value="ECO:0007669"/>
    <property type="project" value="InterPro"/>
</dbReference>
<dbReference type="SUPFAM" id="SSF52540">
    <property type="entry name" value="P-loop containing nucleoside triphosphate hydrolases"/>
    <property type="match status" value="1"/>
</dbReference>
<evidence type="ECO:0000313" key="7">
    <source>
        <dbReference type="Proteomes" id="UP001211907"/>
    </source>
</evidence>
<dbReference type="GO" id="GO:0005737">
    <property type="term" value="C:cytoplasm"/>
    <property type="evidence" value="ECO:0007669"/>
    <property type="project" value="TreeGrafter"/>
</dbReference>
<evidence type="ECO:0000256" key="3">
    <source>
        <dbReference type="SAM" id="MobiDB-lite"/>
    </source>
</evidence>
<protein>
    <submittedName>
        <fullName evidence="6">Uncharacterized protein</fullName>
    </submittedName>
</protein>
<dbReference type="AlphaFoldDB" id="A0AAD5T8W6"/>
<dbReference type="InterPro" id="IPR022812">
    <property type="entry name" value="Dynamin"/>
</dbReference>
<feature type="domain" description="GED" evidence="4">
    <location>
        <begin position="616"/>
        <end position="705"/>
    </location>
</feature>
<dbReference type="PANTHER" id="PTHR11566:SF21">
    <property type="entry name" value="DYNAMIN RELATED PROTEIN 1, ISOFORM A"/>
    <property type="match status" value="1"/>
</dbReference>
<proteinExistence type="predicted"/>
<dbReference type="InterPro" id="IPR003130">
    <property type="entry name" value="GED"/>
</dbReference>
<dbReference type="GO" id="GO:0016020">
    <property type="term" value="C:membrane"/>
    <property type="evidence" value="ECO:0007669"/>
    <property type="project" value="TreeGrafter"/>
</dbReference>
<sequence>MGDTSSGKSSLLSAISGIDFPSNSELTTRCPTRLVLSHAPEFFGQVRIVRHAMSTKESSLATTQNDDSKSSARKDPISIASNTAEGHKYLKSPNEIVHEIKHLTNKILENSASSISDDFISIEVSGPTYPNLTLIDLPGIIRTVDDAEDESMIQRVRDLVLRYVKQKRTVILAVVPANVDMHNVEILQLAEDADPGGERTIAIITKPDLVDPGAEKPVIELLLNKKKNLHHGYHCVKLRGQRDLNAGVTIAKSLDMESEFFASRDVWKDVQRDLVGIDTLTPKLVEILQDVIEKSLPSVIGEIDQKLSVCAAELERLGDALDSDEKRRMFHTGIVENLNRLITGSLNGFYNDNFFHDENSPSNLVVDNSNNNKARAIMRKHEDTFRDAILNTNVSEAVRKKSSVEIGEYVEVKYQGGWRIVDVKDEIGDGIISVSAGNNGQTLHTDDWRFINSMDLSQLKRQIAINRGDELAVFPSYNLFKSLVRSFVNTWKEPVLNLLFLYDDVLSKVFTNILDASLDSQQHGKMKRRIKQIFTSVFQDAKETTKTIILNALENECRPYTLNTALYQELVKLRNEPLMTALENLPIEKNKLVSIDAVKAVMLSFGIGASNEDREAMELQLAVKAYIKVAKTRFVDTAPMLLEQHYVQNVVKNIKSNLLMMSDTLLESILQEPAAVVKHRKNEQKKYKSLSKAKEEISNINVMFRLKQQK</sequence>
<evidence type="ECO:0000256" key="2">
    <source>
        <dbReference type="ARBA" id="ARBA00023134"/>
    </source>
</evidence>
<keyword evidence="7" id="KW-1185">Reference proteome</keyword>
<feature type="compositionally biased region" description="Basic and acidic residues" evidence="3">
    <location>
        <begin position="66"/>
        <end position="76"/>
    </location>
</feature>
<dbReference type="InterPro" id="IPR001401">
    <property type="entry name" value="Dynamin_GTPase"/>
</dbReference>
<feature type="domain" description="Dynamin-type G" evidence="5">
    <location>
        <begin position="1"/>
        <end position="297"/>
    </location>
</feature>
<dbReference type="InterPro" id="IPR000375">
    <property type="entry name" value="Dynamin_stalk"/>
</dbReference>
<dbReference type="PROSITE" id="PS51388">
    <property type="entry name" value="GED"/>
    <property type="match status" value="1"/>
</dbReference>
<name>A0AAD5T8W6_9FUNG</name>
<evidence type="ECO:0000259" key="4">
    <source>
        <dbReference type="PROSITE" id="PS51388"/>
    </source>
</evidence>
<keyword evidence="2" id="KW-0342">GTP-binding</keyword>
<gene>
    <name evidence="6" type="ORF">HK100_002156</name>
</gene>
<dbReference type="EMBL" id="JADGJH010000149">
    <property type="protein sequence ID" value="KAJ3135968.1"/>
    <property type="molecule type" value="Genomic_DNA"/>
</dbReference>
<dbReference type="PANTHER" id="PTHR11566">
    <property type="entry name" value="DYNAMIN"/>
    <property type="match status" value="1"/>
</dbReference>
<dbReference type="PROSITE" id="PS51718">
    <property type="entry name" value="G_DYNAMIN_2"/>
    <property type="match status" value="1"/>
</dbReference>
<feature type="region of interest" description="Disordered" evidence="3">
    <location>
        <begin position="55"/>
        <end position="78"/>
    </location>
</feature>